<gene>
    <name evidence="2" type="ORF">BDV95DRAFT_570092</name>
</gene>
<protein>
    <submittedName>
        <fullName evidence="2">Uncharacterized protein</fullName>
    </submittedName>
</protein>
<comment type="caution">
    <text evidence="2">The sequence shown here is derived from an EMBL/GenBank/DDBJ whole genome shotgun (WGS) entry which is preliminary data.</text>
</comment>
<dbReference type="OrthoDB" id="3769541at2759"/>
<feature type="region of interest" description="Disordered" evidence="1">
    <location>
        <begin position="276"/>
        <end position="338"/>
    </location>
</feature>
<reference evidence="2 3" key="1">
    <citation type="submission" date="2020-01" db="EMBL/GenBank/DDBJ databases">
        <authorList>
            <consortium name="DOE Joint Genome Institute"/>
            <person name="Haridas S."/>
            <person name="Albert R."/>
            <person name="Binder M."/>
            <person name="Bloem J."/>
            <person name="Labutti K."/>
            <person name="Salamov A."/>
            <person name="Andreopoulos B."/>
            <person name="Baker S.E."/>
            <person name="Barry K."/>
            <person name="Bills G."/>
            <person name="Bluhm B.H."/>
            <person name="Cannon C."/>
            <person name="Castanera R."/>
            <person name="Culley D.E."/>
            <person name="Daum C."/>
            <person name="Ezra D."/>
            <person name="Gonzalez J.B."/>
            <person name="Henrissat B."/>
            <person name="Kuo A."/>
            <person name="Liang C."/>
            <person name="Lipzen A."/>
            <person name="Lutzoni F."/>
            <person name="Magnuson J."/>
            <person name="Mondo S."/>
            <person name="Nolan M."/>
            <person name="Ohm R."/>
            <person name="Pangilinan J."/>
            <person name="Park H.-J.H."/>
            <person name="Ramirez L."/>
            <person name="Alfaro M."/>
            <person name="Sun H."/>
            <person name="Tritt A."/>
            <person name="Yoshinaga Y."/>
            <person name="Zwiers L.-H.L."/>
            <person name="Turgeon B.G."/>
            <person name="Goodwin S.B."/>
            <person name="Spatafora J.W."/>
            <person name="Crous P.W."/>
            <person name="Grigoriev I.V."/>
        </authorList>
    </citation>
    <scope>NUCLEOTIDE SEQUENCE [LARGE SCALE GENOMIC DNA]</scope>
    <source>
        <strain evidence="2 3">CBS 611.86</strain>
    </source>
</reference>
<feature type="region of interest" description="Disordered" evidence="1">
    <location>
        <begin position="82"/>
        <end position="142"/>
    </location>
</feature>
<proteinExistence type="predicted"/>
<feature type="compositionally biased region" description="Polar residues" evidence="1">
    <location>
        <begin position="121"/>
        <end position="142"/>
    </location>
</feature>
<feature type="region of interest" description="Disordered" evidence="1">
    <location>
        <begin position="1"/>
        <end position="60"/>
    </location>
</feature>
<accession>A0A7C8IGT2</accession>
<keyword evidence="3" id="KW-1185">Reference proteome</keyword>
<evidence type="ECO:0000313" key="2">
    <source>
        <dbReference type="EMBL" id="KAF2872567.1"/>
    </source>
</evidence>
<dbReference type="AlphaFoldDB" id="A0A7C8IGT2"/>
<organism evidence="2 3">
    <name type="scientific">Massariosphaeria phaeospora</name>
    <dbReference type="NCBI Taxonomy" id="100035"/>
    <lineage>
        <taxon>Eukaryota</taxon>
        <taxon>Fungi</taxon>
        <taxon>Dikarya</taxon>
        <taxon>Ascomycota</taxon>
        <taxon>Pezizomycotina</taxon>
        <taxon>Dothideomycetes</taxon>
        <taxon>Pleosporomycetidae</taxon>
        <taxon>Pleosporales</taxon>
        <taxon>Pleosporales incertae sedis</taxon>
        <taxon>Massariosphaeria</taxon>
    </lineage>
</organism>
<feature type="region of interest" description="Disordered" evidence="1">
    <location>
        <begin position="157"/>
        <end position="221"/>
    </location>
</feature>
<name>A0A7C8IGT2_9PLEO</name>
<sequence length="430" mass="49068">MPPQRSYNPLPSGKRNKGPRPTNFTGGRAQPDSWRSKHTRPSHKRRPQPQPAPARPRSEAEISAFMDWLGVVENHDLKPDDVVKTQNRQGLKRFEPGDVIEPGGMVEDIAGDPTLRPAERPTTQDTQIESTTVQASHPQSSVDGFQRQDGFVSFEVEESPAAAGPSNTWPIPKPTHERINNDRQTRYREESPPMAHHQSRSKRRKTESSDYASGSGSRISHDPRSCSCYRFGFGKYNGYTVCNPMIEDTYLRMLRNNKDVTSRHLGLKESLQQEFERRQDCEQRQQQDWDGEALETDDSRSHISEATASSSDGEIQSSSPPPVTRTRTRTRTDTRSSQPRALFPIFNQPTSTPRRYAPGRHPRDFVFWDKKKGQQSKYAGRRFEDIMQTDPEYLKMFANNAAVLDKHRGFREAYRHYFPDWDLAPEGGAG</sequence>
<feature type="compositionally biased region" description="Polar residues" evidence="1">
    <location>
        <begin position="209"/>
        <end position="218"/>
    </location>
</feature>
<feature type="compositionally biased region" description="Basic and acidic residues" evidence="1">
    <location>
        <begin position="276"/>
        <end position="287"/>
    </location>
</feature>
<evidence type="ECO:0000256" key="1">
    <source>
        <dbReference type="SAM" id="MobiDB-lite"/>
    </source>
</evidence>
<dbReference type="Proteomes" id="UP000481861">
    <property type="component" value="Unassembled WGS sequence"/>
</dbReference>
<feature type="compositionally biased region" description="Polar residues" evidence="1">
    <location>
        <begin position="304"/>
        <end position="316"/>
    </location>
</feature>
<feature type="compositionally biased region" description="Basic residues" evidence="1">
    <location>
        <begin position="36"/>
        <end position="47"/>
    </location>
</feature>
<evidence type="ECO:0000313" key="3">
    <source>
        <dbReference type="Proteomes" id="UP000481861"/>
    </source>
</evidence>
<feature type="compositionally biased region" description="Basic and acidic residues" evidence="1">
    <location>
        <begin position="174"/>
        <end position="191"/>
    </location>
</feature>
<dbReference type="EMBL" id="JAADJZ010000009">
    <property type="protein sequence ID" value="KAF2872567.1"/>
    <property type="molecule type" value="Genomic_DNA"/>
</dbReference>